<dbReference type="AlphaFoldDB" id="A0A448XK27"/>
<proteinExistence type="predicted"/>
<comment type="caution">
    <text evidence="1">The sequence shown here is derived from an EMBL/GenBank/DDBJ whole genome shotgun (WGS) entry which is preliminary data.</text>
</comment>
<reference evidence="1" key="1">
    <citation type="submission" date="2018-11" db="EMBL/GenBank/DDBJ databases">
        <authorList>
            <consortium name="Pathogen Informatics"/>
        </authorList>
    </citation>
    <scope>NUCLEOTIDE SEQUENCE</scope>
</reference>
<accession>A0A448XK27</accession>
<dbReference type="Proteomes" id="UP000784294">
    <property type="component" value="Unassembled WGS sequence"/>
</dbReference>
<protein>
    <submittedName>
        <fullName evidence="1">Uncharacterized protein</fullName>
    </submittedName>
</protein>
<evidence type="ECO:0000313" key="2">
    <source>
        <dbReference type="Proteomes" id="UP000784294"/>
    </source>
</evidence>
<name>A0A448XK27_9PLAT</name>
<gene>
    <name evidence="1" type="ORF">PXEA_LOCUS32008</name>
</gene>
<sequence length="137" mass="14624">MPSSNSLLDFVRISSGIQPTDVQQPRSVLATRSQCLSGGGKHQHMNVHSFWSVCAYACVRVVMLPQFVCKTISLIASFSRKTRRSHQPVDRPVGLFFCGTSSACLSPNASASGFVRRAKSAEELSPGNPVAGITGAV</sequence>
<dbReference type="EMBL" id="CAAALY010258275">
    <property type="protein sequence ID" value="VEL38568.1"/>
    <property type="molecule type" value="Genomic_DNA"/>
</dbReference>
<evidence type="ECO:0000313" key="1">
    <source>
        <dbReference type="EMBL" id="VEL38568.1"/>
    </source>
</evidence>
<keyword evidence="2" id="KW-1185">Reference proteome</keyword>
<organism evidence="1 2">
    <name type="scientific">Protopolystoma xenopodis</name>
    <dbReference type="NCBI Taxonomy" id="117903"/>
    <lineage>
        <taxon>Eukaryota</taxon>
        <taxon>Metazoa</taxon>
        <taxon>Spiralia</taxon>
        <taxon>Lophotrochozoa</taxon>
        <taxon>Platyhelminthes</taxon>
        <taxon>Monogenea</taxon>
        <taxon>Polyopisthocotylea</taxon>
        <taxon>Polystomatidea</taxon>
        <taxon>Polystomatidae</taxon>
        <taxon>Protopolystoma</taxon>
    </lineage>
</organism>